<keyword evidence="2" id="KW-0614">Plasmid</keyword>
<dbReference type="EMBL" id="CP113119">
    <property type="protein sequence ID" value="WAD02932.1"/>
    <property type="molecule type" value="Genomic_DNA"/>
</dbReference>
<reference evidence="2" key="1">
    <citation type="submission" date="2022-11" db="EMBL/GenBank/DDBJ databases">
        <title>Whole genome sequence of Levilactobacillus brevis SMB091.</title>
        <authorList>
            <person name="Kim J.-M."/>
            <person name="Kim O.-C."/>
            <person name="Choi Y.H."/>
            <person name="Han N.S."/>
            <person name="Hurh B."/>
        </authorList>
    </citation>
    <scope>NUCLEOTIDE SEQUENCE</scope>
    <source>
        <strain evidence="2">SMB091</strain>
        <plasmid evidence="2">pBRV691</plasmid>
    </source>
</reference>
<dbReference type="RefSeq" id="WP_267668734.1">
    <property type="nucleotide sequence ID" value="NZ_CP113119.1"/>
</dbReference>
<accession>A0AB38X994</accession>
<organism evidence="2 3">
    <name type="scientific">Levilactobacillus brevis</name>
    <name type="common">Lactobacillus brevis</name>
    <dbReference type="NCBI Taxonomy" id="1580"/>
    <lineage>
        <taxon>Bacteria</taxon>
        <taxon>Bacillati</taxon>
        <taxon>Bacillota</taxon>
        <taxon>Bacilli</taxon>
        <taxon>Lactobacillales</taxon>
        <taxon>Lactobacillaceae</taxon>
        <taxon>Levilactobacillus</taxon>
    </lineage>
</organism>
<evidence type="ECO:0000313" key="3">
    <source>
        <dbReference type="Proteomes" id="UP001164768"/>
    </source>
</evidence>
<evidence type="ECO:0000256" key="1">
    <source>
        <dbReference type="SAM" id="MobiDB-lite"/>
    </source>
</evidence>
<name>A0AB38X994_LEVBR</name>
<feature type="region of interest" description="Disordered" evidence="1">
    <location>
        <begin position="1"/>
        <end position="30"/>
    </location>
</feature>
<sequence length="228" mass="26354">MISVRHSGRSQGTSRFETMDKAKKRQDTNKASLFQPDRQFQMTDLIDYKRLTPGSDAFIELKVFGYAEILVVDGIGLSSVPTTKLEAVSDSLTSFLRRYLNDVTFVIAPFPVSTAKQQAFWGERYMKYTRMVQEKQYKNRQAQQVLIQRQRFCQDKIKAAKGIEETLENREFFAVVFGDTVRELRSNLNSIDGLLGDAQVSAYLKFRMLERGQKERVMERINNPNVRV</sequence>
<evidence type="ECO:0000313" key="2">
    <source>
        <dbReference type="EMBL" id="WAD02932.1"/>
    </source>
</evidence>
<feature type="compositionally biased region" description="Basic and acidic residues" evidence="1">
    <location>
        <begin position="17"/>
        <end position="28"/>
    </location>
</feature>
<geneLocation type="plasmid" evidence="2 3">
    <name>pBRV691</name>
</geneLocation>
<protein>
    <submittedName>
        <fullName evidence="2">Uncharacterized protein</fullName>
    </submittedName>
</protein>
<gene>
    <name evidence="2" type="ORF">ORR04_12575</name>
</gene>
<dbReference type="AlphaFoldDB" id="A0AB38X994"/>
<proteinExistence type="predicted"/>
<dbReference type="Proteomes" id="UP001164768">
    <property type="component" value="Plasmid pBRV691"/>
</dbReference>